<sequence>MAAQQIQFAETIRAMKLALKRRADDSDSDSTPISAPTTNRNHKLHPQSRNIHAHNLDTTGRLSYRKRIDHAGYTRPIIAKKPRLYDPDGSLASSDDEAAAPVEDDPFGSVRVEELLRPLTSASELPEHPGLRGAYTSPALTQMAGQAAEMLRRERRVLWKGKRLLARLRGEAEWAPCGGFEAGGHVDMLGLGREEAGEDEVVSEREEGEAMDGVIAVDMAMQQAAAEAEKTAAETDLSAAARADEAHNANFNGTRQEGSPPHAPPIQTHNTDQQPPLNPSAEEAPPSHPSSDKESKTNTPTLPSHAMTTRTRARARSPIASSRSSSPASPSEINPWYLTPTTSLPDRDLGLPAQEAEETRRILLLYIQKQENIVRQLLQLHTSLLKADRLRGEVWRACKAEGHLKEGEGGMMVTEMSDGEDWYDPADWGLTERELKVGKDGVWGLEKGKDEVEDFGGEDGEGRRVRGRRRGVGAQAGRIV</sequence>
<evidence type="ECO:0000313" key="2">
    <source>
        <dbReference type="Proteomes" id="UP001281147"/>
    </source>
</evidence>
<proteinExistence type="predicted"/>
<comment type="caution">
    <text evidence="1">The sequence shown here is derived from an EMBL/GenBank/DDBJ whole genome shotgun (WGS) entry which is preliminary data.</text>
</comment>
<dbReference type="EMBL" id="JAUTXU010000141">
    <property type="protein sequence ID" value="KAK3704295.1"/>
    <property type="molecule type" value="Genomic_DNA"/>
</dbReference>
<evidence type="ECO:0000313" key="1">
    <source>
        <dbReference type="EMBL" id="KAK3704295.1"/>
    </source>
</evidence>
<dbReference type="Proteomes" id="UP001281147">
    <property type="component" value="Unassembled WGS sequence"/>
</dbReference>
<protein>
    <submittedName>
        <fullName evidence="1">Uncharacterized protein</fullName>
    </submittedName>
</protein>
<keyword evidence="2" id="KW-1185">Reference proteome</keyword>
<accession>A0ACC3MW64</accession>
<organism evidence="1 2">
    <name type="scientific">Vermiconidia calcicola</name>
    <dbReference type="NCBI Taxonomy" id="1690605"/>
    <lineage>
        <taxon>Eukaryota</taxon>
        <taxon>Fungi</taxon>
        <taxon>Dikarya</taxon>
        <taxon>Ascomycota</taxon>
        <taxon>Pezizomycotina</taxon>
        <taxon>Dothideomycetes</taxon>
        <taxon>Dothideomycetidae</taxon>
        <taxon>Mycosphaerellales</taxon>
        <taxon>Extremaceae</taxon>
        <taxon>Vermiconidia</taxon>
    </lineage>
</organism>
<reference evidence="1" key="1">
    <citation type="submission" date="2023-07" db="EMBL/GenBank/DDBJ databases">
        <title>Black Yeasts Isolated from many extreme environments.</title>
        <authorList>
            <person name="Coleine C."/>
            <person name="Stajich J.E."/>
            <person name="Selbmann L."/>
        </authorList>
    </citation>
    <scope>NUCLEOTIDE SEQUENCE</scope>
    <source>
        <strain evidence="1">CCFEE 5714</strain>
    </source>
</reference>
<gene>
    <name evidence="1" type="ORF">LTR37_013969</name>
</gene>
<name>A0ACC3MW64_9PEZI</name>